<keyword evidence="2" id="KW-0812">Transmembrane</keyword>
<feature type="transmembrane region" description="Helical" evidence="2">
    <location>
        <begin position="80"/>
        <end position="100"/>
    </location>
</feature>
<gene>
    <name evidence="4" type="ORF">MCNF_46080</name>
</gene>
<keyword evidence="2" id="KW-0472">Membrane</keyword>
<evidence type="ECO:0000259" key="3">
    <source>
        <dbReference type="Pfam" id="PF26056"/>
    </source>
</evidence>
<dbReference type="InterPro" id="IPR058330">
    <property type="entry name" value="DUF8017"/>
</dbReference>
<protein>
    <recommendedName>
        <fullName evidence="3">DUF8017 domain-containing protein</fullName>
    </recommendedName>
</protein>
<name>A0A7I7Y4G3_9MYCO</name>
<feature type="region of interest" description="Disordered" evidence="1">
    <location>
        <begin position="115"/>
        <end position="163"/>
    </location>
</feature>
<evidence type="ECO:0000256" key="1">
    <source>
        <dbReference type="SAM" id="MobiDB-lite"/>
    </source>
</evidence>
<accession>A0A7I7Y4G3</accession>
<evidence type="ECO:0000313" key="5">
    <source>
        <dbReference type="Proteomes" id="UP000466931"/>
    </source>
</evidence>
<dbReference type="AlphaFoldDB" id="A0A7I7Y4G3"/>
<reference evidence="4" key="2">
    <citation type="submission" date="2020-02" db="EMBL/GenBank/DDBJ databases">
        <authorList>
            <person name="Matsumoto Y."/>
            <person name="Motooka D."/>
            <person name="Nakamura S."/>
        </authorList>
    </citation>
    <scope>NUCLEOTIDE SEQUENCE</scope>
    <source>
        <strain evidence="4">JCM 13671</strain>
    </source>
</reference>
<dbReference type="Pfam" id="PF26056">
    <property type="entry name" value="DUF8017"/>
    <property type="match status" value="1"/>
</dbReference>
<dbReference type="RefSeq" id="WP_179965792.1">
    <property type="nucleotide sequence ID" value="NZ_AP022612.1"/>
</dbReference>
<keyword evidence="5" id="KW-1185">Reference proteome</keyword>
<feature type="domain" description="DUF8017" evidence="3">
    <location>
        <begin position="157"/>
        <end position="344"/>
    </location>
</feature>
<evidence type="ECO:0000313" key="4">
    <source>
        <dbReference type="EMBL" id="BBZ36003.1"/>
    </source>
</evidence>
<proteinExistence type="predicted"/>
<reference evidence="4" key="1">
    <citation type="journal article" date="2019" name="Emerg. Microbes Infect.">
        <title>Comprehensive subspecies identification of 175 nontuberculous mycobacteria species based on 7547 genomic profiles.</title>
        <authorList>
            <person name="Matsumoto Y."/>
            <person name="Kinjo T."/>
            <person name="Motooka D."/>
            <person name="Nabeya D."/>
            <person name="Jung N."/>
            <person name="Uechi K."/>
            <person name="Horii T."/>
            <person name="Iida T."/>
            <person name="Fujita J."/>
            <person name="Nakamura S."/>
        </authorList>
    </citation>
    <scope>NUCLEOTIDE SEQUENCE [LARGE SCALE GENOMIC DNA]</scope>
    <source>
        <strain evidence="4">JCM 13671</strain>
    </source>
</reference>
<evidence type="ECO:0000256" key="2">
    <source>
        <dbReference type="SAM" id="Phobius"/>
    </source>
</evidence>
<feature type="region of interest" description="Disordered" evidence="1">
    <location>
        <begin position="1"/>
        <end position="75"/>
    </location>
</feature>
<keyword evidence="2" id="KW-1133">Transmembrane helix</keyword>
<dbReference type="Proteomes" id="UP000466931">
    <property type="component" value="Chromosome"/>
</dbReference>
<sequence length="347" mass="35323">MTYPPQWNPPGGPPQGGDPFQHGGPPPPYGHNPFGVLGQPPHGQPPQGYPPQGYPQPGWGPYGEAPPLGGPPPRRSNTPWIVGTIAVVAVITVLVSTLLWQLNSGDDDTVTTAATTTSATTTAPTTTTTTTTTSSPTPTPTVAPAGACEGFKGGPGPTTPAGWSTVVSPRGLLYDVPPGWTVHKCGTLIGWEKPCADGPFGYCPIRTMSGAATLPTADLNCDVTWADAGVPGAKNITDINEAVRSEATLVSDIYTSKNGVVPQVSLSPPRNLTVGGAPAVQIVATVTGIEADSCHAPKVLHSMLATTVPGQEGSVLFIVALSQDAPGAPDGGLMDQMVGTLRAAEPA</sequence>
<feature type="compositionally biased region" description="Pro residues" evidence="1">
    <location>
        <begin position="42"/>
        <end position="54"/>
    </location>
</feature>
<organism evidence="4 5">
    <name type="scientific">Mycolicibacterium confluentis</name>
    <dbReference type="NCBI Taxonomy" id="28047"/>
    <lineage>
        <taxon>Bacteria</taxon>
        <taxon>Bacillati</taxon>
        <taxon>Actinomycetota</taxon>
        <taxon>Actinomycetes</taxon>
        <taxon>Mycobacteriales</taxon>
        <taxon>Mycobacteriaceae</taxon>
        <taxon>Mycolicibacterium</taxon>
    </lineage>
</organism>
<feature type="compositionally biased region" description="Pro residues" evidence="1">
    <location>
        <begin position="1"/>
        <end position="13"/>
    </location>
</feature>
<feature type="compositionally biased region" description="Low complexity" evidence="1">
    <location>
        <begin position="31"/>
        <end position="41"/>
    </location>
</feature>
<dbReference type="EMBL" id="AP022612">
    <property type="protein sequence ID" value="BBZ36003.1"/>
    <property type="molecule type" value="Genomic_DNA"/>
</dbReference>
<feature type="compositionally biased region" description="Low complexity" evidence="1">
    <location>
        <begin position="115"/>
        <end position="145"/>
    </location>
</feature>